<comment type="similarity">
    <text evidence="1">Belongs to the STXBP/unc-18/SEC1 family.</text>
</comment>
<evidence type="ECO:0000256" key="5">
    <source>
        <dbReference type="SAM" id="MobiDB-lite"/>
    </source>
</evidence>
<evidence type="ECO:0000313" key="9">
    <source>
        <dbReference type="EMBL" id="EFC36330.1"/>
    </source>
</evidence>
<comment type="similarity">
    <text evidence="4">Belongs to the metallophosphoesterase superfamily. Purple acid phosphatase family.</text>
</comment>
<evidence type="ECO:0000259" key="7">
    <source>
        <dbReference type="Pfam" id="PF14008"/>
    </source>
</evidence>
<dbReference type="eggNOG" id="KOG1378">
    <property type="taxonomic scope" value="Eukaryota"/>
</dbReference>
<dbReference type="OrthoDB" id="45007at2759"/>
<dbReference type="EMBL" id="GG738932">
    <property type="protein sequence ID" value="EFC36330.1"/>
    <property type="molecule type" value="Genomic_DNA"/>
</dbReference>
<evidence type="ECO:0000256" key="1">
    <source>
        <dbReference type="ARBA" id="ARBA00009884"/>
    </source>
</evidence>
<dbReference type="KEGG" id="ngr:NAEGRDRAFT_82244"/>
<dbReference type="InterPro" id="IPR001619">
    <property type="entry name" value="Sec1-like"/>
</dbReference>
<dbReference type="GO" id="GO:0046872">
    <property type="term" value="F:metal ion binding"/>
    <property type="evidence" value="ECO:0007669"/>
    <property type="project" value="InterPro"/>
</dbReference>
<feature type="compositionally biased region" description="Polar residues" evidence="5">
    <location>
        <begin position="1076"/>
        <end position="1090"/>
    </location>
</feature>
<feature type="region of interest" description="Disordered" evidence="5">
    <location>
        <begin position="534"/>
        <end position="556"/>
    </location>
</feature>
<evidence type="ECO:0000256" key="2">
    <source>
        <dbReference type="ARBA" id="ARBA00022729"/>
    </source>
</evidence>
<dbReference type="CDD" id="cd00839">
    <property type="entry name" value="MPP_PAPs"/>
    <property type="match status" value="1"/>
</dbReference>
<dbReference type="Pfam" id="PF00995">
    <property type="entry name" value="Sec1"/>
    <property type="match status" value="1"/>
</dbReference>
<dbReference type="PANTHER" id="PTHR11679">
    <property type="entry name" value="VESICLE PROTEIN SORTING-ASSOCIATED"/>
    <property type="match status" value="1"/>
</dbReference>
<dbReference type="Gene3D" id="3.40.50.1910">
    <property type="match status" value="2"/>
</dbReference>
<feature type="domain" description="Calcineurin-like phosphoesterase" evidence="6">
    <location>
        <begin position="163"/>
        <end position="363"/>
    </location>
</feature>
<dbReference type="Proteomes" id="UP000006671">
    <property type="component" value="Unassembled WGS sequence"/>
</dbReference>
<dbReference type="InterPro" id="IPR043127">
    <property type="entry name" value="Sec-1-like_dom3a"/>
</dbReference>
<dbReference type="InterPro" id="IPR008963">
    <property type="entry name" value="Purple_acid_Pase-like_N"/>
</dbReference>
<dbReference type="Gene3D" id="2.60.40.380">
    <property type="entry name" value="Purple acid phosphatase-like, N-terminal"/>
    <property type="match status" value="1"/>
</dbReference>
<proteinExistence type="inferred from homology"/>
<dbReference type="InterPro" id="IPR027482">
    <property type="entry name" value="Sec1-like_dom2"/>
</dbReference>
<feature type="domain" description="Purple acid phosphatase C-terminal" evidence="7">
    <location>
        <begin position="385"/>
        <end position="451"/>
    </location>
</feature>
<dbReference type="InterPro" id="IPR041792">
    <property type="entry name" value="MPP_PAP"/>
</dbReference>
<dbReference type="AlphaFoldDB" id="D2W3L7"/>
<dbReference type="InterPro" id="IPR025733">
    <property type="entry name" value="PAPs_C"/>
</dbReference>
<dbReference type="EC" id="3.1.3.2" evidence="4"/>
<dbReference type="InParanoid" id="D2W3L7"/>
<feature type="domain" description="Purple acid phosphatase N-terminal" evidence="8">
    <location>
        <begin position="22"/>
        <end position="122"/>
    </location>
</feature>
<organism evidence="10">
    <name type="scientific">Naegleria gruberi</name>
    <name type="common">Amoeba</name>
    <dbReference type="NCBI Taxonomy" id="5762"/>
    <lineage>
        <taxon>Eukaryota</taxon>
        <taxon>Discoba</taxon>
        <taxon>Heterolobosea</taxon>
        <taxon>Tetramitia</taxon>
        <taxon>Eutetramitia</taxon>
        <taxon>Vahlkampfiidae</taxon>
        <taxon>Naegleria</taxon>
    </lineage>
</organism>
<keyword evidence="3" id="KW-0325">Glycoprotein</keyword>
<dbReference type="InterPro" id="IPR029052">
    <property type="entry name" value="Metallo-depent_PP-like"/>
</dbReference>
<reference evidence="9 10" key="1">
    <citation type="journal article" date="2010" name="Cell">
        <title>The genome of Naegleria gruberi illuminates early eukaryotic versatility.</title>
        <authorList>
            <person name="Fritz-Laylin L.K."/>
            <person name="Prochnik S.E."/>
            <person name="Ginger M.L."/>
            <person name="Dacks J.B."/>
            <person name="Carpenter M.L."/>
            <person name="Field M.C."/>
            <person name="Kuo A."/>
            <person name="Paredez A."/>
            <person name="Chapman J."/>
            <person name="Pham J."/>
            <person name="Shu S."/>
            <person name="Neupane R."/>
            <person name="Cipriano M."/>
            <person name="Mancuso J."/>
            <person name="Tu H."/>
            <person name="Salamov A."/>
            <person name="Lindquist E."/>
            <person name="Shapiro H."/>
            <person name="Lucas S."/>
            <person name="Grigoriev I.V."/>
            <person name="Cande W.Z."/>
            <person name="Fulton C."/>
            <person name="Rokhsar D.S."/>
            <person name="Dawson S.C."/>
        </authorList>
    </citation>
    <scope>NUCLEOTIDE SEQUENCE [LARGE SCALE GENOMIC DNA]</scope>
    <source>
        <strain evidence="9 10">NEG-M</strain>
    </source>
</reference>
<dbReference type="VEuPathDB" id="AmoebaDB:NAEGRDRAFT_82244"/>
<dbReference type="STRING" id="5762.D2W3L7"/>
<feature type="signal peptide" evidence="4">
    <location>
        <begin position="1"/>
        <end position="18"/>
    </location>
</feature>
<dbReference type="GeneID" id="8862266"/>
<name>D2W3L7_NAEGR</name>
<keyword evidence="4" id="KW-0378">Hydrolase</keyword>
<dbReference type="Pfam" id="PF00149">
    <property type="entry name" value="Metallophos"/>
    <property type="match status" value="1"/>
</dbReference>
<dbReference type="Gene3D" id="1.25.40.850">
    <property type="match status" value="1"/>
</dbReference>
<evidence type="ECO:0000259" key="8">
    <source>
        <dbReference type="Pfam" id="PF16656"/>
    </source>
</evidence>
<evidence type="ECO:0000256" key="4">
    <source>
        <dbReference type="RuleBase" id="RU361203"/>
    </source>
</evidence>
<dbReference type="GO" id="GO:0016192">
    <property type="term" value="P:vesicle-mediated transport"/>
    <property type="evidence" value="ECO:0007669"/>
    <property type="project" value="InterPro"/>
</dbReference>
<keyword evidence="10" id="KW-1185">Reference proteome</keyword>
<dbReference type="InterPro" id="IPR036045">
    <property type="entry name" value="Sec1-like_sf"/>
</dbReference>
<dbReference type="SUPFAM" id="SSF49363">
    <property type="entry name" value="Purple acid phosphatase, N-terminal domain"/>
    <property type="match status" value="1"/>
</dbReference>
<gene>
    <name evidence="9" type="ORF">NAEGRDRAFT_82244</name>
</gene>
<dbReference type="Gene3D" id="3.60.21.10">
    <property type="match status" value="1"/>
</dbReference>
<dbReference type="GO" id="GO:0003993">
    <property type="term" value="F:acid phosphatase activity"/>
    <property type="evidence" value="ECO:0007669"/>
    <property type="project" value="UniProtKB-EC"/>
</dbReference>
<feature type="region of interest" description="Disordered" evidence="5">
    <location>
        <begin position="1068"/>
        <end position="1090"/>
    </location>
</feature>
<dbReference type="SUPFAM" id="SSF56300">
    <property type="entry name" value="Metallo-dependent phosphatases"/>
    <property type="match status" value="1"/>
</dbReference>
<dbReference type="Pfam" id="PF14008">
    <property type="entry name" value="Metallophos_C"/>
    <property type="match status" value="1"/>
</dbReference>
<evidence type="ECO:0000313" key="10">
    <source>
        <dbReference type="Proteomes" id="UP000006671"/>
    </source>
</evidence>
<dbReference type="SUPFAM" id="SSF56815">
    <property type="entry name" value="Sec1/munc18-like (SM) proteins"/>
    <property type="match status" value="1"/>
</dbReference>
<accession>D2W3L7</accession>
<dbReference type="Pfam" id="PF16656">
    <property type="entry name" value="Pur_ac_phosph_N"/>
    <property type="match status" value="1"/>
</dbReference>
<evidence type="ECO:0000256" key="3">
    <source>
        <dbReference type="ARBA" id="ARBA00023180"/>
    </source>
</evidence>
<keyword evidence="2 4" id="KW-0732">Signal</keyword>
<dbReference type="InterPro" id="IPR004843">
    <property type="entry name" value="Calcineurin-like_PHP"/>
</dbReference>
<protein>
    <recommendedName>
        <fullName evidence="4">Purple acid phosphatase</fullName>
        <ecNumber evidence="4">3.1.3.2</ecNumber>
    </recommendedName>
</protein>
<sequence>MIVMMMLVFVSTVDAAAASNVPSQVHLALTRNSREMIVSFHTEGYDKDVLGKAQVMYSTNENFQDYQVAHLGSVSTTYGESAKTGYEHHVLLVDLEYSTKYYYKCGFTKSTDIQSEVYYFHTRTDPKQSESKQVSVLMYGDQGTTNSAYVIARSKHFVNSFYDKSDSKHKNMFVYHLGDIGYANDFAGAQYQFIWTKYMKMLSDFMPYAPYMVCVGNHEKGPKNHPYDEFEIPFKAYNSRFYMPGRNESAIGHNMWHVFEYGPITFVAVDTETNFPGAHFGKYDDHFHGEQLKWLDETLSQVDRKKTPWLVVVGHRPIYSSTKEFSNEHGDPIGDSKVLQDAFEEVMYKYKTDIFMVGHVHSYERTYPVYKTKVETKSNYHNLRSPIHIVNGGGGNIEGQTKAESFHNHDWSADIFYKDEGYGILHTNYDEKTKVYSLKFNYHESKTGSVINGDKILVLDEQLIGPLGLVAPLALLKELGVKKLFKLNDRTFDTNFANIVYIVRPKMHLMKWVANQVSYWVKQKEDLDRMMSEKLKEKKNTKNKKQQPEETNEETYTPPTNFHLYLLPKTSLICVDILKDLGVYPHLRISEYPLDLIVFDNYLMSLELPSSFKECELDGDFSSLYYVARSIMKLQSYFGLIPNVKFIGSGATHVSEMIMRMRKEVGSQAFASVPEINTLILIDRNVDLITPMLNQFTYEGMIDELLGGITNTLFTTQRVPEAATIAKKIALNSSDNVFNRLRHLNHNRAGIAINEMAIEFKSREDKAREIKTSDSKVSIEKIKEVTKMLPQIQEDKKYLELHTKMMLEIRSIIGKVPFRRLIQTQKNVLDGEDEKEIIEYIEETIDKQLPLTNVLRVICLYSLINGGIKNKVFEKLRREIIQSYGLQALPTLNNLEKIGMLRKQDSKSVSNWNLLKKTFNLVDEAAMERTNEEDGQYDPHLVYNVYCPITVALVEHAMTEEKGWRRVEPVLSKLAPGLYGELSQTGSQDTQLGKKVVLVYFIGGVTFAEISAITYLNERSNDCEYIIATTKLTNGSTFLENLVEEIPEDRQSFKKKASSDSYALFYEEPPKEGADASSSSGTAKNGQQDV</sequence>
<dbReference type="InterPro" id="IPR043155">
    <property type="entry name" value="VPS33_dom3b"/>
</dbReference>
<dbReference type="RefSeq" id="XP_002669074.1">
    <property type="nucleotide sequence ID" value="XM_002669028.1"/>
</dbReference>
<dbReference type="InterPro" id="IPR015914">
    <property type="entry name" value="PAPs_N"/>
</dbReference>
<evidence type="ECO:0000259" key="6">
    <source>
        <dbReference type="Pfam" id="PF00149"/>
    </source>
</evidence>
<comment type="catalytic activity">
    <reaction evidence="4">
        <text>a phosphate monoester + H2O = an alcohol + phosphate</text>
        <dbReference type="Rhea" id="RHEA:15017"/>
        <dbReference type="ChEBI" id="CHEBI:15377"/>
        <dbReference type="ChEBI" id="CHEBI:30879"/>
        <dbReference type="ChEBI" id="CHEBI:43474"/>
        <dbReference type="ChEBI" id="CHEBI:67140"/>
        <dbReference type="EC" id="3.1.3.2"/>
    </reaction>
</comment>
<dbReference type="eggNOG" id="KOG1302">
    <property type="taxonomic scope" value="Eukaryota"/>
</dbReference>
<feature type="chain" id="PRO_5005126218" description="Purple acid phosphatase" evidence="4">
    <location>
        <begin position="19"/>
        <end position="1090"/>
    </location>
</feature>
<dbReference type="Gene3D" id="3.90.830.10">
    <property type="entry name" value="Syntaxin Binding Protein 1, Chain A, domain 2"/>
    <property type="match status" value="1"/>
</dbReference>
<dbReference type="FunCoup" id="D2W3L7">
    <property type="interactions" value="469"/>
</dbReference>